<dbReference type="Proteomes" id="UP001056937">
    <property type="component" value="Chromosome 1"/>
</dbReference>
<evidence type="ECO:0000313" key="2">
    <source>
        <dbReference type="Proteomes" id="UP001056937"/>
    </source>
</evidence>
<organism evidence="1 2">
    <name type="scientific">Sphingomonas morindae</name>
    <dbReference type="NCBI Taxonomy" id="1541170"/>
    <lineage>
        <taxon>Bacteria</taxon>
        <taxon>Pseudomonadati</taxon>
        <taxon>Pseudomonadota</taxon>
        <taxon>Alphaproteobacteria</taxon>
        <taxon>Sphingomonadales</taxon>
        <taxon>Sphingomonadaceae</taxon>
        <taxon>Sphingomonas</taxon>
    </lineage>
</organism>
<dbReference type="EMBL" id="CP084930">
    <property type="protein sequence ID" value="USI72019.1"/>
    <property type="molecule type" value="Genomic_DNA"/>
</dbReference>
<protein>
    <submittedName>
        <fullName evidence="1">Uncharacterized protein</fullName>
    </submittedName>
</protein>
<proteinExistence type="predicted"/>
<sequence length="113" mass="12215">MMGIFPDPGNFRNPFSHESGDVHADVLLHIAVRDRAALWRAAYQRLLAAGLTPEEITACIGPVEDAAVDDCLYAMLLPLELPGCIPTDVTVRNLGAMPPPAPLPHGRAPERPR</sequence>
<keyword evidence="2" id="KW-1185">Reference proteome</keyword>
<gene>
    <name evidence="1" type="ORF">LHA26_11950</name>
</gene>
<evidence type="ECO:0000313" key="1">
    <source>
        <dbReference type="EMBL" id="USI72019.1"/>
    </source>
</evidence>
<accession>A0ABY4X546</accession>
<dbReference type="RefSeq" id="WP_252165828.1">
    <property type="nucleotide sequence ID" value="NZ_CP084930.1"/>
</dbReference>
<name>A0ABY4X546_9SPHN</name>
<reference evidence="1" key="1">
    <citation type="journal article" date="2022" name="Toxins">
        <title>Genomic Analysis of Sphingopyxis sp. USTB-05 for Biodegrading Cyanobacterial Hepatotoxins.</title>
        <authorList>
            <person name="Liu C."/>
            <person name="Xu Q."/>
            <person name="Zhao Z."/>
            <person name="Zhang H."/>
            <person name="Liu X."/>
            <person name="Yin C."/>
            <person name="Liu Y."/>
            <person name="Yan H."/>
        </authorList>
    </citation>
    <scope>NUCLEOTIDE SEQUENCE</scope>
    <source>
        <strain evidence="1">NBD5</strain>
    </source>
</reference>